<keyword evidence="10 13" id="KW-0472">Membrane</keyword>
<evidence type="ECO:0000256" key="11">
    <source>
        <dbReference type="ARBA" id="ARBA00093408"/>
    </source>
</evidence>
<feature type="transmembrane region" description="Helical" evidence="13">
    <location>
        <begin position="24"/>
        <end position="44"/>
    </location>
</feature>
<comment type="function">
    <text evidence="11 13">Catalytic subunit of the glycosylphosphatidylinositol-mannosyltransferase I complex which catalyzes the transfer of the first mannose, via an alpha-1,4 bond from a dolichol-phosphate-mannose (Dol-P-Man) to the glucosaminyl acyl phosphatidylinositol (GlcN-(acyl)PI) intermediate to generate alpha-D-Man-(1-&gt;4)-alpha-D-GlcN-(1-&gt;6)-(1-radyl,2-acyl-sn-glycero-3-phospho)-2-acyl-inositol and participates in the sixth step of the glycosylphosphatidylinositol-anchor biosynthesis.</text>
</comment>
<keyword evidence="6 13" id="KW-0808">Transferase</keyword>
<dbReference type="InterPro" id="IPR007704">
    <property type="entry name" value="PIG-M"/>
</dbReference>
<feature type="transmembrane region" description="Helical" evidence="13">
    <location>
        <begin position="227"/>
        <end position="251"/>
    </location>
</feature>
<feature type="transmembrane region" description="Helical" evidence="13">
    <location>
        <begin position="386"/>
        <end position="406"/>
    </location>
</feature>
<feature type="transmembrane region" description="Helical" evidence="13">
    <location>
        <begin position="271"/>
        <end position="294"/>
    </location>
</feature>
<keyword evidence="15" id="KW-1185">Reference proteome</keyword>
<evidence type="ECO:0000256" key="13">
    <source>
        <dbReference type="RuleBase" id="RU365064"/>
    </source>
</evidence>
<keyword evidence="9 13" id="KW-1133">Transmembrane helix</keyword>
<comment type="caution">
    <text evidence="14">The sequence shown here is derived from an EMBL/GenBank/DDBJ whole genome shotgun (WGS) entry which is preliminary data.</text>
</comment>
<name>A0A812EA64_ACAPH</name>
<accession>A0A812EA64</accession>
<evidence type="ECO:0000256" key="1">
    <source>
        <dbReference type="ARBA" id="ARBA00004477"/>
    </source>
</evidence>
<protein>
    <recommendedName>
        <fullName evidence="12 13">GPI alpha-1,4-mannosyltransferase I, catalytic subunit</fullName>
        <ecNumber evidence="13">2.4.1.-</ecNumber>
    </recommendedName>
    <alternativeName>
        <fullName evidence="13">GPI mannosyltransferase I</fullName>
    </alternativeName>
</protein>
<keyword evidence="5 13" id="KW-0328">Glycosyltransferase</keyword>
<sequence length="423" mass="49100">MKKPLSFIRRFVLQTGRKMVRLSIWWHLAAGGLLRILLAAYGIWQDANFEVSYTDIDYHVFTDAAEFVSLGKSPYLRHTYRYTPLLAWILLPNIYVSVHFGKVLFIAFDLFTAAMIYEVLRVNGHPTQISIICSGLWLYNPLPIAVSSRGNAESLMTFLVLITLQMCNKRDLKVAAILYGLAVHTKIYPVIYAPSIYLYLGLGRFLKASTYRQKLKALFQPNKDQVTFVRVSVATFAVLTGFFFAIYGWPFLQETYFYHLTRKDIRHNFSVFFYLLYLCAEEAYVSWINLSLFLPQILLLIRASFTYFYSLPFCWFLCTAIFVTFNKVVTSQYFLWYLSLLPIILPCLKLSLSKGIFLLSLWFAGQADWLLPAYYLEFEGKNTFIYIWLAGLVFFFIQVYILSVFIGSYNHTSGQKNALKKSQ</sequence>
<evidence type="ECO:0000256" key="7">
    <source>
        <dbReference type="ARBA" id="ARBA00022692"/>
    </source>
</evidence>
<dbReference type="EMBL" id="CAHIKZ030005202">
    <property type="protein sequence ID" value="CAE1320949.1"/>
    <property type="molecule type" value="Genomic_DNA"/>
</dbReference>
<comment type="similarity">
    <text evidence="3 13">Belongs to the PIGM family.</text>
</comment>
<organism evidence="14 15">
    <name type="scientific">Acanthosepion pharaonis</name>
    <name type="common">Pharaoh cuttlefish</name>
    <name type="synonym">Sepia pharaonis</name>
    <dbReference type="NCBI Taxonomy" id="158019"/>
    <lineage>
        <taxon>Eukaryota</taxon>
        <taxon>Metazoa</taxon>
        <taxon>Spiralia</taxon>
        <taxon>Lophotrochozoa</taxon>
        <taxon>Mollusca</taxon>
        <taxon>Cephalopoda</taxon>
        <taxon>Coleoidea</taxon>
        <taxon>Decapodiformes</taxon>
        <taxon>Sepiida</taxon>
        <taxon>Sepiina</taxon>
        <taxon>Sepiidae</taxon>
        <taxon>Acanthosepion</taxon>
    </lineage>
</organism>
<keyword evidence="7 13" id="KW-0812">Transmembrane</keyword>
<evidence type="ECO:0000256" key="8">
    <source>
        <dbReference type="ARBA" id="ARBA00022824"/>
    </source>
</evidence>
<dbReference type="UniPathway" id="UPA00196"/>
<evidence type="ECO:0000256" key="9">
    <source>
        <dbReference type="ARBA" id="ARBA00022989"/>
    </source>
</evidence>
<dbReference type="Pfam" id="PF05007">
    <property type="entry name" value="Mannosyl_trans"/>
    <property type="match status" value="1"/>
</dbReference>
<comment type="subcellular location">
    <subcellularLocation>
        <location evidence="1 13">Endoplasmic reticulum membrane</location>
        <topology evidence="1 13">Multi-pass membrane protein</topology>
    </subcellularLocation>
</comment>
<evidence type="ECO:0000313" key="14">
    <source>
        <dbReference type="EMBL" id="CAE1320949.1"/>
    </source>
</evidence>
<dbReference type="PANTHER" id="PTHR12886">
    <property type="entry name" value="PIG-M MANNOSYLTRANSFERASE"/>
    <property type="match status" value="1"/>
</dbReference>
<evidence type="ECO:0000256" key="6">
    <source>
        <dbReference type="ARBA" id="ARBA00022679"/>
    </source>
</evidence>
<evidence type="ECO:0000256" key="10">
    <source>
        <dbReference type="ARBA" id="ARBA00023136"/>
    </source>
</evidence>
<dbReference type="EC" id="2.4.1.-" evidence="13"/>
<evidence type="ECO:0000256" key="12">
    <source>
        <dbReference type="ARBA" id="ARBA00093608"/>
    </source>
</evidence>
<dbReference type="GO" id="GO:0004376">
    <property type="term" value="F:GPI mannosyltransferase activity"/>
    <property type="evidence" value="ECO:0007669"/>
    <property type="project" value="InterPro"/>
</dbReference>
<evidence type="ECO:0000313" key="15">
    <source>
        <dbReference type="Proteomes" id="UP000597762"/>
    </source>
</evidence>
<dbReference type="GO" id="GO:0051751">
    <property type="term" value="F:alpha-1,4-mannosyltransferase activity"/>
    <property type="evidence" value="ECO:0007669"/>
    <property type="project" value="InterPro"/>
</dbReference>
<evidence type="ECO:0000256" key="3">
    <source>
        <dbReference type="ARBA" id="ARBA00011071"/>
    </source>
</evidence>
<keyword evidence="8 13" id="KW-0256">Endoplasmic reticulum</keyword>
<dbReference type="Proteomes" id="UP000597762">
    <property type="component" value="Unassembled WGS sequence"/>
</dbReference>
<evidence type="ECO:0000256" key="5">
    <source>
        <dbReference type="ARBA" id="ARBA00022676"/>
    </source>
</evidence>
<reference evidence="14" key="1">
    <citation type="submission" date="2021-01" db="EMBL/GenBank/DDBJ databases">
        <authorList>
            <person name="Li R."/>
            <person name="Bekaert M."/>
        </authorList>
    </citation>
    <scope>NUCLEOTIDE SEQUENCE</scope>
    <source>
        <strain evidence="14">Farmed</strain>
    </source>
</reference>
<dbReference type="AlphaFoldDB" id="A0A812EA64"/>
<feature type="transmembrane region" description="Helical" evidence="13">
    <location>
        <begin position="331"/>
        <end position="348"/>
    </location>
</feature>
<dbReference type="OrthoDB" id="1741594at2759"/>
<proteinExistence type="inferred from homology"/>
<feature type="transmembrane region" description="Helical" evidence="13">
    <location>
        <begin position="187"/>
        <end position="206"/>
    </location>
</feature>
<comment type="pathway">
    <text evidence="2 13">Glycolipid biosynthesis; glycosylphosphatidylinositol-anchor biosynthesis.</text>
</comment>
<dbReference type="GO" id="GO:0005789">
    <property type="term" value="C:endoplasmic reticulum membrane"/>
    <property type="evidence" value="ECO:0007669"/>
    <property type="project" value="UniProtKB-SubCell"/>
</dbReference>
<feature type="transmembrane region" description="Helical" evidence="13">
    <location>
        <begin position="306"/>
        <end position="325"/>
    </location>
</feature>
<gene>
    <name evidence="14" type="ORF">SPHA_71102</name>
</gene>
<keyword evidence="4 13" id="KW-0337">GPI-anchor biosynthesis</keyword>
<dbReference type="PANTHER" id="PTHR12886:SF0">
    <property type="entry name" value="GPI MANNOSYLTRANSFERASE 1"/>
    <property type="match status" value="1"/>
</dbReference>
<feature type="transmembrane region" description="Helical" evidence="13">
    <location>
        <begin position="94"/>
        <end position="117"/>
    </location>
</feature>
<evidence type="ECO:0000256" key="2">
    <source>
        <dbReference type="ARBA" id="ARBA00004687"/>
    </source>
</evidence>
<dbReference type="GO" id="GO:0006506">
    <property type="term" value="P:GPI anchor biosynthetic process"/>
    <property type="evidence" value="ECO:0007669"/>
    <property type="project" value="UniProtKB-UniPathway"/>
</dbReference>
<dbReference type="GO" id="GO:1990529">
    <property type="term" value="C:glycosylphosphatidylinositol-mannosyltransferase I complex"/>
    <property type="evidence" value="ECO:0007669"/>
    <property type="project" value="TreeGrafter"/>
</dbReference>
<evidence type="ECO:0000256" key="4">
    <source>
        <dbReference type="ARBA" id="ARBA00022502"/>
    </source>
</evidence>